<evidence type="ECO:0000256" key="2">
    <source>
        <dbReference type="ARBA" id="ARBA00009812"/>
    </source>
</evidence>
<accession>A0A8C9NGY7</accession>
<dbReference type="AlphaFoldDB" id="A0A8C9NGY7"/>
<feature type="domain" description="Fibronectin type-III" evidence="16">
    <location>
        <begin position="545"/>
        <end position="647"/>
    </location>
</feature>
<dbReference type="InterPro" id="IPR003598">
    <property type="entry name" value="Ig_sub2"/>
</dbReference>
<evidence type="ECO:0000256" key="13">
    <source>
        <dbReference type="SAM" id="MobiDB-lite"/>
    </source>
</evidence>
<dbReference type="GO" id="GO:0007420">
    <property type="term" value="P:brain development"/>
    <property type="evidence" value="ECO:0007669"/>
    <property type="project" value="TreeGrafter"/>
</dbReference>
<dbReference type="InterPro" id="IPR003599">
    <property type="entry name" value="Ig_sub"/>
</dbReference>
<dbReference type="Pfam" id="PF13927">
    <property type="entry name" value="Ig_3"/>
    <property type="match status" value="3"/>
</dbReference>
<dbReference type="InterPro" id="IPR013783">
    <property type="entry name" value="Ig-like_fold"/>
</dbReference>
<dbReference type="SUPFAM" id="SSF48726">
    <property type="entry name" value="Immunoglobulin"/>
    <property type="match status" value="5"/>
</dbReference>
<dbReference type="GO" id="GO:0098688">
    <property type="term" value="C:parallel fiber to Purkinje cell synapse"/>
    <property type="evidence" value="ECO:0007669"/>
    <property type="project" value="Ensembl"/>
</dbReference>
<keyword evidence="7" id="KW-0130">Cell adhesion</keyword>
<evidence type="ECO:0000256" key="4">
    <source>
        <dbReference type="ARBA" id="ARBA00022622"/>
    </source>
</evidence>
<dbReference type="InterPro" id="IPR003961">
    <property type="entry name" value="FN3_dom"/>
</dbReference>
<dbReference type="GO" id="GO:0007411">
    <property type="term" value="P:axon guidance"/>
    <property type="evidence" value="ECO:0007669"/>
    <property type="project" value="TreeGrafter"/>
</dbReference>
<evidence type="ECO:0000256" key="9">
    <source>
        <dbReference type="ARBA" id="ARBA00023157"/>
    </source>
</evidence>
<keyword evidence="10" id="KW-0325">Glycoprotein</keyword>
<dbReference type="PROSITE" id="PS50835">
    <property type="entry name" value="IG_LIKE"/>
    <property type="match status" value="5"/>
</dbReference>
<dbReference type="InterPro" id="IPR036179">
    <property type="entry name" value="Ig-like_dom_sf"/>
</dbReference>
<dbReference type="Proteomes" id="UP000694409">
    <property type="component" value="Unassembled WGS sequence"/>
</dbReference>
<dbReference type="GeneTree" id="ENSGT00940000160606"/>
<dbReference type="Pfam" id="PF00041">
    <property type="entry name" value="fn3"/>
    <property type="match status" value="2"/>
</dbReference>
<comment type="subcellular location">
    <subcellularLocation>
        <location evidence="1">Cell membrane</location>
        <topology evidence="1">Lipid-anchor</topology>
        <topology evidence="1">GPI-anchor</topology>
    </subcellularLocation>
</comment>
<dbReference type="Gene3D" id="2.60.40.10">
    <property type="entry name" value="Immunoglobulins"/>
    <property type="match status" value="9"/>
</dbReference>
<evidence type="ECO:0000313" key="18">
    <source>
        <dbReference type="Proteomes" id="UP000694409"/>
    </source>
</evidence>
<keyword evidence="8" id="KW-0472">Membrane</keyword>
<feature type="compositionally biased region" description="Polar residues" evidence="13">
    <location>
        <begin position="824"/>
        <end position="838"/>
    </location>
</feature>
<dbReference type="FunFam" id="2.60.40.10:FF:000035">
    <property type="entry name" value="Contactin 1"/>
    <property type="match status" value="1"/>
</dbReference>
<evidence type="ECO:0000256" key="5">
    <source>
        <dbReference type="ARBA" id="ARBA00022729"/>
    </source>
</evidence>
<dbReference type="FunFam" id="2.60.40.10:FF:000054">
    <property type="entry name" value="Contactin 1"/>
    <property type="match status" value="1"/>
</dbReference>
<evidence type="ECO:0000256" key="8">
    <source>
        <dbReference type="ARBA" id="ARBA00023136"/>
    </source>
</evidence>
<dbReference type="Ensembl" id="ENSSCAT00000018989.1">
    <property type="protein sequence ID" value="ENSSCAP00000016954.1"/>
    <property type="gene ID" value="ENSSCAG00000012325.1"/>
</dbReference>
<keyword evidence="5 14" id="KW-0732">Signal</keyword>
<gene>
    <name evidence="17" type="primary">CNTN6</name>
</gene>
<keyword evidence="11" id="KW-0449">Lipoprotein</keyword>
<dbReference type="SMART" id="SM00409">
    <property type="entry name" value="IG"/>
    <property type="match status" value="5"/>
</dbReference>
<dbReference type="GO" id="GO:0042734">
    <property type="term" value="C:presynaptic membrane"/>
    <property type="evidence" value="ECO:0007669"/>
    <property type="project" value="Ensembl"/>
</dbReference>
<sequence length="947" mass="104447">WQFCIWKLLLVIFLKDSLMWYIQNHGRGEETLHGPIFIQEPSDITYSMGSANPEILLNCTAKGYPLPYYRWKQNGTDIDLTMSYHYRLVGGSLAINNPHKNQDIGTYQCLATNSFGTILSRKAKLQFAYLENFETRPRSPVSVREGQGVVLLSLSYTWIFNNTTLDLREDSRRFVSQATGNLYLAKVEPWDVGNYTCAVSSAGAQRQARGAPTALSLRADGVMGEYEPKIEVRFPETTYAAKGSSVSLECFALGNPVPSISWKRSDGNSLAKKIQHNRTGGVLEIPEVEQEDEGSYECIAANTRGINIARGQLFVYAPPEWDKKIQNAFLSLYDSLFWECKARGKPSPSYSWLKNGQPLMSEVRFLSPLISSSSFHLFIYPIQAKPFWDSVAPVCLFFPRVVLLEDGSLRISNISKLDAGVYTCVATNQFGTARNSGNLVVKERTVITIPPSDTDATVGESIVLPCQVSHDPSLDVAFSWSFNGQRIDLSRGIHHFERIGRESAGDLMIRNIQLNHSGKYVCMVQTSLDSQSATADIIVRGPPGPPEDVKVEHVSSTTAGLSWKPGADNNSPVQIYSVQTRTPFSVGWQAVATAPEVINGRTHKATVVDLSPWVEYEFRVVASNSVGIGEPSRPSPGNEDSIKTVDTCRPLLTALSPQPVSEELQNGEGFGYVVMFRPLGSTSWTKAAVASVESSKYIYRNESITPLSPFEVKVGVYNNEGEGTLSSISIIYSGEDEPQMAPAGASALSVSAAAVEVSWLPIPWNRHTGRVLGYEVLYWIDDPKESTAGKVRVSGNVTAKNITGLRANTVYFAAVRAYNTAGTGPSSTPVNVTTKKSPPSQPPANIAWKLTNSKICLNWEHVKTMENESEVLGYKILYRQNRQSKAHILETNNTSAELLVPFEEDYLIEIRTVSDGGDGSSSEEIRIPKISSKKLQNFESRGWTGRK</sequence>
<evidence type="ECO:0000256" key="11">
    <source>
        <dbReference type="ARBA" id="ARBA00023288"/>
    </source>
</evidence>
<dbReference type="FunFam" id="2.60.40.10:FF:000028">
    <property type="entry name" value="Neuronal cell adhesion molecule"/>
    <property type="match status" value="1"/>
</dbReference>
<reference evidence="17" key="1">
    <citation type="submission" date="2025-08" db="UniProtKB">
        <authorList>
            <consortium name="Ensembl"/>
        </authorList>
    </citation>
    <scope>IDENTIFICATION</scope>
</reference>
<evidence type="ECO:0000313" key="17">
    <source>
        <dbReference type="Ensembl" id="ENSSCAP00000016954.1"/>
    </source>
</evidence>
<keyword evidence="18" id="KW-1185">Reference proteome</keyword>
<feature type="signal peptide" evidence="14">
    <location>
        <begin position="1"/>
        <end position="19"/>
    </location>
</feature>
<feature type="domain" description="Ig-like" evidence="15">
    <location>
        <begin position="444"/>
        <end position="538"/>
    </location>
</feature>
<evidence type="ECO:0000256" key="10">
    <source>
        <dbReference type="ARBA" id="ARBA00023180"/>
    </source>
</evidence>
<dbReference type="PANTHER" id="PTHR44170">
    <property type="entry name" value="PROTEIN SIDEKICK"/>
    <property type="match status" value="1"/>
</dbReference>
<dbReference type="SMART" id="SM00408">
    <property type="entry name" value="IGc2"/>
    <property type="match status" value="4"/>
</dbReference>
<name>A0A8C9NGY7_SERCA</name>
<feature type="domain" description="Ig-like" evidence="15">
    <location>
        <begin position="35"/>
        <end position="126"/>
    </location>
</feature>
<dbReference type="GO" id="GO:0098552">
    <property type="term" value="C:side of membrane"/>
    <property type="evidence" value="ECO:0007669"/>
    <property type="project" value="UniProtKB-KW"/>
</dbReference>
<proteinExistence type="inferred from homology"/>
<evidence type="ECO:0000259" key="16">
    <source>
        <dbReference type="PROSITE" id="PS50853"/>
    </source>
</evidence>
<dbReference type="OMA" id="ICNVTRS"/>
<dbReference type="CDD" id="cd00063">
    <property type="entry name" value="FN3"/>
    <property type="match status" value="4"/>
</dbReference>
<feature type="domain" description="Fibronectin type-III" evidence="16">
    <location>
        <begin position="741"/>
        <end position="837"/>
    </location>
</feature>
<feature type="domain" description="Ig-like" evidence="15">
    <location>
        <begin position="228"/>
        <end position="309"/>
    </location>
</feature>
<keyword evidence="4" id="KW-0336">GPI-anchor</keyword>
<feature type="domain" description="Ig-like" evidence="15">
    <location>
        <begin position="319"/>
        <end position="440"/>
    </location>
</feature>
<dbReference type="FunFam" id="2.60.40.10:FF:000005">
    <property type="entry name" value="Neuronal cell adhesion molecule"/>
    <property type="match status" value="1"/>
</dbReference>
<evidence type="ECO:0000256" key="3">
    <source>
        <dbReference type="ARBA" id="ARBA00022475"/>
    </source>
</evidence>
<comment type="similarity">
    <text evidence="2">Belongs to the immunoglobulin superfamily. Contactin family.</text>
</comment>
<dbReference type="SMART" id="SM00060">
    <property type="entry name" value="FN3"/>
    <property type="match status" value="3"/>
</dbReference>
<feature type="chain" id="PRO_5034404494" evidence="14">
    <location>
        <begin position="20"/>
        <end position="947"/>
    </location>
</feature>
<evidence type="ECO:0000256" key="12">
    <source>
        <dbReference type="ARBA" id="ARBA00023319"/>
    </source>
</evidence>
<evidence type="ECO:0000256" key="7">
    <source>
        <dbReference type="ARBA" id="ARBA00022889"/>
    </source>
</evidence>
<dbReference type="SUPFAM" id="SSF49265">
    <property type="entry name" value="Fibronectin type III"/>
    <property type="match status" value="2"/>
</dbReference>
<dbReference type="GO" id="GO:0030424">
    <property type="term" value="C:axon"/>
    <property type="evidence" value="ECO:0007669"/>
    <property type="project" value="TreeGrafter"/>
</dbReference>
<organism evidence="17 18">
    <name type="scientific">Serinus canaria</name>
    <name type="common">Island canary</name>
    <name type="synonym">Fringilla canaria</name>
    <dbReference type="NCBI Taxonomy" id="9135"/>
    <lineage>
        <taxon>Eukaryota</taxon>
        <taxon>Metazoa</taxon>
        <taxon>Chordata</taxon>
        <taxon>Craniata</taxon>
        <taxon>Vertebrata</taxon>
        <taxon>Euteleostomi</taxon>
        <taxon>Archelosauria</taxon>
        <taxon>Archosauria</taxon>
        <taxon>Dinosauria</taxon>
        <taxon>Saurischia</taxon>
        <taxon>Theropoda</taxon>
        <taxon>Coelurosauria</taxon>
        <taxon>Aves</taxon>
        <taxon>Neognathae</taxon>
        <taxon>Neoaves</taxon>
        <taxon>Telluraves</taxon>
        <taxon>Australaves</taxon>
        <taxon>Passeriformes</taxon>
        <taxon>Passeroidea</taxon>
        <taxon>Fringillidae</taxon>
        <taxon>Carduelinae</taxon>
        <taxon>Serinus</taxon>
    </lineage>
</organism>
<dbReference type="PROSITE" id="PS50853">
    <property type="entry name" value="FN3"/>
    <property type="match status" value="3"/>
</dbReference>
<dbReference type="FunFam" id="2.60.40.10:FF:000064">
    <property type="entry name" value="Contactin 1"/>
    <property type="match status" value="1"/>
</dbReference>
<dbReference type="PANTHER" id="PTHR44170:SF38">
    <property type="entry name" value="CONTACTIN 6"/>
    <property type="match status" value="1"/>
</dbReference>
<feature type="region of interest" description="Disordered" evidence="13">
    <location>
        <begin position="824"/>
        <end position="843"/>
    </location>
</feature>
<evidence type="ECO:0000256" key="14">
    <source>
        <dbReference type="SAM" id="SignalP"/>
    </source>
</evidence>
<keyword evidence="6" id="KW-0677">Repeat</keyword>
<dbReference type="InterPro" id="IPR013151">
    <property type="entry name" value="Immunoglobulin_dom"/>
</dbReference>
<evidence type="ECO:0000256" key="1">
    <source>
        <dbReference type="ARBA" id="ARBA00004609"/>
    </source>
</evidence>
<dbReference type="FunFam" id="2.60.40.10:FF:000052">
    <property type="entry name" value="Contactin 1"/>
    <property type="match status" value="1"/>
</dbReference>
<feature type="domain" description="Fibronectin type-III" evidence="16">
    <location>
        <begin position="838"/>
        <end position="933"/>
    </location>
</feature>
<feature type="domain" description="Ig-like" evidence="15">
    <location>
        <begin position="155"/>
        <end position="216"/>
    </location>
</feature>
<keyword evidence="9" id="KW-1015">Disulfide bond</keyword>
<dbReference type="InterPro" id="IPR036116">
    <property type="entry name" value="FN3_sf"/>
</dbReference>
<dbReference type="InterPro" id="IPR007110">
    <property type="entry name" value="Ig-like_dom"/>
</dbReference>
<dbReference type="Pfam" id="PF00047">
    <property type="entry name" value="ig"/>
    <property type="match status" value="2"/>
</dbReference>
<keyword evidence="12" id="KW-0393">Immunoglobulin domain</keyword>
<keyword evidence="3" id="KW-1003">Cell membrane</keyword>
<dbReference type="FunFam" id="2.60.40.10:FF:000047">
    <property type="entry name" value="Contactin 1"/>
    <property type="match status" value="1"/>
</dbReference>
<dbReference type="GO" id="GO:0045747">
    <property type="term" value="P:positive regulation of Notch signaling pathway"/>
    <property type="evidence" value="ECO:0007669"/>
    <property type="project" value="Ensembl"/>
</dbReference>
<evidence type="ECO:0000256" key="6">
    <source>
        <dbReference type="ARBA" id="ARBA00022737"/>
    </source>
</evidence>
<protein>
    <submittedName>
        <fullName evidence="17">Contactin 6</fullName>
    </submittedName>
</protein>
<reference evidence="17" key="2">
    <citation type="submission" date="2025-09" db="UniProtKB">
        <authorList>
            <consortium name="Ensembl"/>
        </authorList>
    </citation>
    <scope>IDENTIFICATION</scope>
</reference>
<dbReference type="GO" id="GO:0098632">
    <property type="term" value="F:cell-cell adhesion mediator activity"/>
    <property type="evidence" value="ECO:0007669"/>
    <property type="project" value="TreeGrafter"/>
</dbReference>
<evidence type="ECO:0000259" key="15">
    <source>
        <dbReference type="PROSITE" id="PS50835"/>
    </source>
</evidence>